<dbReference type="AlphaFoldDB" id="A0A7X9ZZL2"/>
<name>A0A7X9ZZL2_9BURK</name>
<reference evidence="1 2" key="1">
    <citation type="submission" date="2020-04" db="EMBL/GenBank/DDBJ databases">
        <title>Paraburkholderia sp. G-4-1-8 isolated from soil.</title>
        <authorList>
            <person name="Dahal R.H."/>
        </authorList>
    </citation>
    <scope>NUCLEOTIDE SEQUENCE [LARGE SCALE GENOMIC DNA]</scope>
    <source>
        <strain evidence="1 2">G-4-1-8</strain>
    </source>
</reference>
<dbReference type="RefSeq" id="WP_169499646.1">
    <property type="nucleotide sequence ID" value="NZ_JABBFZ010000014.1"/>
</dbReference>
<proteinExistence type="predicted"/>
<comment type="caution">
    <text evidence="1">The sequence shown here is derived from an EMBL/GenBank/DDBJ whole genome shotgun (WGS) entry which is preliminary data.</text>
</comment>
<accession>A0A7X9ZZL2</accession>
<organism evidence="1 2">
    <name type="scientific">Paraburkholderia antibiotica</name>
    <dbReference type="NCBI Taxonomy" id="2728839"/>
    <lineage>
        <taxon>Bacteria</taxon>
        <taxon>Pseudomonadati</taxon>
        <taxon>Pseudomonadota</taxon>
        <taxon>Betaproteobacteria</taxon>
        <taxon>Burkholderiales</taxon>
        <taxon>Burkholderiaceae</taxon>
        <taxon>Paraburkholderia</taxon>
    </lineage>
</organism>
<gene>
    <name evidence="1" type="ORF">HHL14_21585</name>
</gene>
<dbReference type="Proteomes" id="UP000583127">
    <property type="component" value="Unassembled WGS sequence"/>
</dbReference>
<keyword evidence="2" id="KW-1185">Reference proteome</keyword>
<protein>
    <submittedName>
        <fullName evidence="1">Uncharacterized protein</fullName>
    </submittedName>
</protein>
<sequence length="261" mass="28539">MAIDFKVGTHRSCMLHTRQEYRGNPLSSEARDGRQLVTSAAPSELTRDSRQISRLLKFMRDARIGMSVGGATPEQLVRTLQATVERGDVIAVVSKPLASARSRAPIEQEIRPYYETFTPSQLFGRSQPVVRAARSFERPKLPRLPAEDGLAIWFARPGDVLPDGTIATPVATPLGEVQPFEYAENSLQGDDATLAGMPIKEGPPNTWVTNPSGSGQLRLYDANGDAAVDIDFDHDHGFGAPHSHNWDGLKRDFGNPVSILP</sequence>
<evidence type="ECO:0000313" key="2">
    <source>
        <dbReference type="Proteomes" id="UP000583127"/>
    </source>
</evidence>
<evidence type="ECO:0000313" key="1">
    <source>
        <dbReference type="EMBL" id="NML33415.1"/>
    </source>
</evidence>
<dbReference type="EMBL" id="JABBFZ010000014">
    <property type="protein sequence ID" value="NML33415.1"/>
    <property type="molecule type" value="Genomic_DNA"/>
</dbReference>